<dbReference type="HOGENOM" id="CLU_744566_0_0_1"/>
<dbReference type="PROSITE" id="PS50003">
    <property type="entry name" value="PH_DOMAIN"/>
    <property type="match status" value="1"/>
</dbReference>
<dbReference type="STRING" id="13249.T1IEZ3"/>
<dbReference type="eggNOG" id="ENOG502SEJT">
    <property type="taxonomic scope" value="Eukaryota"/>
</dbReference>
<dbReference type="VEuPathDB" id="VectorBase:RPRC014862"/>
<dbReference type="InterPro" id="IPR011993">
    <property type="entry name" value="PH-like_dom_sf"/>
</dbReference>
<dbReference type="InParanoid" id="T1IEZ3"/>
<reference evidence="1" key="1">
    <citation type="submission" date="2015-05" db="UniProtKB">
        <authorList>
            <consortium name="EnsemblMetazoa"/>
        </authorList>
    </citation>
    <scope>IDENTIFICATION</scope>
</reference>
<dbReference type="EnsemblMetazoa" id="RPRC014862-RA">
    <property type="protein sequence ID" value="RPRC014862-PA"/>
    <property type="gene ID" value="RPRC014862"/>
</dbReference>
<dbReference type="Pfam" id="PF00169">
    <property type="entry name" value="PH"/>
    <property type="match status" value="1"/>
</dbReference>
<organism evidence="1 2">
    <name type="scientific">Rhodnius prolixus</name>
    <name type="common">Triatomid bug</name>
    <dbReference type="NCBI Taxonomy" id="13249"/>
    <lineage>
        <taxon>Eukaryota</taxon>
        <taxon>Metazoa</taxon>
        <taxon>Ecdysozoa</taxon>
        <taxon>Arthropoda</taxon>
        <taxon>Hexapoda</taxon>
        <taxon>Insecta</taxon>
        <taxon>Pterygota</taxon>
        <taxon>Neoptera</taxon>
        <taxon>Paraneoptera</taxon>
        <taxon>Hemiptera</taxon>
        <taxon>Heteroptera</taxon>
        <taxon>Panheteroptera</taxon>
        <taxon>Cimicomorpha</taxon>
        <taxon>Reduviidae</taxon>
        <taxon>Triatominae</taxon>
        <taxon>Rhodnius</taxon>
    </lineage>
</organism>
<evidence type="ECO:0000313" key="2">
    <source>
        <dbReference type="Proteomes" id="UP000015103"/>
    </source>
</evidence>
<proteinExistence type="predicted"/>
<dbReference type="SMART" id="SM00233">
    <property type="entry name" value="PH"/>
    <property type="match status" value="1"/>
</dbReference>
<name>T1IEZ3_RHOPR</name>
<dbReference type="EMBL" id="ACPB03020176">
    <property type="status" value="NOT_ANNOTATED_CDS"/>
    <property type="molecule type" value="Genomic_DNA"/>
</dbReference>
<evidence type="ECO:0000313" key="1">
    <source>
        <dbReference type="EnsemblMetazoa" id="RPRC014862-PA"/>
    </source>
</evidence>
<dbReference type="SUPFAM" id="SSF50729">
    <property type="entry name" value="PH domain-like"/>
    <property type="match status" value="1"/>
</dbReference>
<dbReference type="AlphaFoldDB" id="T1IEZ3"/>
<protein>
    <submittedName>
        <fullName evidence="1">PH domain-containing protein</fullName>
    </submittedName>
</protein>
<sequence length="372" mass="41925">MNEFVINPQENALEVNADIRVYLGETLAREKLCSTAEEQRQRLLARLGGQPPPPGYIVGGSPSPPPAYIDMSRSSTLTSTINSSKSDLNCYELMSDCTPTFIPNNLNTGGKSGRLGRRERFLFVGQTKKCWGTLLTVPQPQLHLYGHQGDAKAHTNLQLDGYQARPLASNTATTNKIETTNKTNNHQLSTFEIFCPGKKTYQFTAESVTEMTSWVEAINEACLRHKRQLPCVPHGYSVPQAPPMPAQELYDTPDSRVRPVTPTSQKHMQQDYERMQDSLYHIIDDKRRPKQEQLYKNVGVEDEDETCYYNLVPRAVEDIYQTITETDKTITTNPNIRTAPQNRIQAIIQAMEASIAEAQLYEPVDTSQELSR</sequence>
<dbReference type="Gene3D" id="2.30.29.30">
    <property type="entry name" value="Pleckstrin-homology domain (PH domain)/Phosphotyrosine-binding domain (PTB)"/>
    <property type="match status" value="1"/>
</dbReference>
<accession>T1IEZ3</accession>
<dbReference type="Proteomes" id="UP000015103">
    <property type="component" value="Unassembled WGS sequence"/>
</dbReference>
<dbReference type="InterPro" id="IPR001849">
    <property type="entry name" value="PH_domain"/>
</dbReference>
<dbReference type="OMA" id="NIRTAPQ"/>
<keyword evidence="2" id="KW-1185">Reference proteome</keyword>